<proteinExistence type="predicted"/>
<evidence type="ECO:0000313" key="2">
    <source>
        <dbReference type="Proteomes" id="UP000823936"/>
    </source>
</evidence>
<accession>A0A9D1PTV5</accession>
<dbReference type="InterPro" id="IPR003961">
    <property type="entry name" value="FN3_dom"/>
</dbReference>
<reference evidence="1" key="2">
    <citation type="submission" date="2021-04" db="EMBL/GenBank/DDBJ databases">
        <authorList>
            <person name="Gilroy R."/>
        </authorList>
    </citation>
    <scope>NUCLEOTIDE SEQUENCE</scope>
    <source>
        <strain evidence="1">Gambia11-129</strain>
    </source>
</reference>
<dbReference type="SUPFAM" id="SSF49265">
    <property type="entry name" value="Fibronectin type III"/>
    <property type="match status" value="1"/>
</dbReference>
<organism evidence="1 2">
    <name type="scientific">Candidatus Ornithospirochaeta avicola</name>
    <dbReference type="NCBI Taxonomy" id="2840896"/>
    <lineage>
        <taxon>Bacteria</taxon>
        <taxon>Pseudomonadati</taxon>
        <taxon>Spirochaetota</taxon>
        <taxon>Spirochaetia</taxon>
        <taxon>Spirochaetales</taxon>
        <taxon>Spirochaetaceae</taxon>
        <taxon>Spirochaetaceae incertae sedis</taxon>
        <taxon>Candidatus Ornithospirochaeta</taxon>
    </lineage>
</organism>
<sequence length="286" mass="32873">MHTYFFIDKGYRIKHSLSRSLFLLIFLFLPSLLFSLDVKPGPSFIDLSWDAVDDAVYYDIYIDNVFVVRITDGSTSYRVRNLDYNTKYSIQFAARNEKNENLSASFADTETTNWDGTYCWLNTTDDDNDGKMKEIVFTVRTLKDPIYGQYLEINSIQDGTDIRIFPLFNLSDPASGWIDYDDDSLQALCYRLNAERFNTSTIKPSRWRVSRVVMGKDEITATIETKAFGLTFSTDTTYTFEIDEDGRKVLSFSTDGAKVVTGFIFKNPNSDSKSGEFILLEKQEKI</sequence>
<evidence type="ECO:0000313" key="1">
    <source>
        <dbReference type="EMBL" id="HIV99242.1"/>
    </source>
</evidence>
<reference evidence="1" key="1">
    <citation type="journal article" date="2021" name="PeerJ">
        <title>Extensive microbial diversity within the chicken gut microbiome revealed by metagenomics and culture.</title>
        <authorList>
            <person name="Gilroy R."/>
            <person name="Ravi A."/>
            <person name="Getino M."/>
            <person name="Pursley I."/>
            <person name="Horton D.L."/>
            <person name="Alikhan N.F."/>
            <person name="Baker D."/>
            <person name="Gharbi K."/>
            <person name="Hall N."/>
            <person name="Watson M."/>
            <person name="Adriaenssens E.M."/>
            <person name="Foster-Nyarko E."/>
            <person name="Jarju S."/>
            <person name="Secka A."/>
            <person name="Antonio M."/>
            <person name="Oren A."/>
            <person name="Chaudhuri R.R."/>
            <person name="La Ragione R."/>
            <person name="Hildebrand F."/>
            <person name="Pallen M.J."/>
        </authorList>
    </citation>
    <scope>NUCLEOTIDE SEQUENCE</scope>
    <source>
        <strain evidence="1">Gambia11-129</strain>
    </source>
</reference>
<dbReference type="InterPro" id="IPR013783">
    <property type="entry name" value="Ig-like_fold"/>
</dbReference>
<dbReference type="Gene3D" id="2.60.40.10">
    <property type="entry name" value="Immunoglobulins"/>
    <property type="match status" value="1"/>
</dbReference>
<name>A0A9D1PTV5_9SPIO</name>
<dbReference type="CDD" id="cd00063">
    <property type="entry name" value="FN3"/>
    <property type="match status" value="1"/>
</dbReference>
<protein>
    <submittedName>
        <fullName evidence="1">Fibronectin type III domain-containing protein</fullName>
    </submittedName>
</protein>
<dbReference type="Proteomes" id="UP000823936">
    <property type="component" value="Unassembled WGS sequence"/>
</dbReference>
<dbReference type="EMBL" id="DXHU01000021">
    <property type="protein sequence ID" value="HIV99242.1"/>
    <property type="molecule type" value="Genomic_DNA"/>
</dbReference>
<comment type="caution">
    <text evidence="1">The sequence shown here is derived from an EMBL/GenBank/DDBJ whole genome shotgun (WGS) entry which is preliminary data.</text>
</comment>
<dbReference type="InterPro" id="IPR036116">
    <property type="entry name" value="FN3_sf"/>
</dbReference>
<gene>
    <name evidence="1" type="ORF">IAB12_05660</name>
</gene>
<dbReference type="AlphaFoldDB" id="A0A9D1PTV5"/>